<dbReference type="EMBL" id="CP111021">
    <property type="protein sequence ID" value="WAR16841.1"/>
    <property type="molecule type" value="Genomic_DNA"/>
</dbReference>
<evidence type="ECO:0000313" key="4">
    <source>
        <dbReference type="Proteomes" id="UP001164746"/>
    </source>
</evidence>
<feature type="signal peptide" evidence="1">
    <location>
        <begin position="1"/>
        <end position="21"/>
    </location>
</feature>
<evidence type="ECO:0000259" key="2">
    <source>
        <dbReference type="SMART" id="SM00043"/>
    </source>
</evidence>
<feature type="chain" id="PRO_5046487162" evidence="1">
    <location>
        <begin position="22"/>
        <end position="117"/>
    </location>
</feature>
<dbReference type="Proteomes" id="UP001164746">
    <property type="component" value="Chromosome 10"/>
</dbReference>
<dbReference type="Gene3D" id="3.10.450.10">
    <property type="match status" value="1"/>
</dbReference>
<proteinExistence type="predicted"/>
<evidence type="ECO:0000256" key="1">
    <source>
        <dbReference type="SAM" id="SignalP"/>
    </source>
</evidence>
<reference evidence="3" key="1">
    <citation type="submission" date="2022-11" db="EMBL/GenBank/DDBJ databases">
        <title>Centuries of genome instability and evolution in soft-shell clam transmissible cancer (bioRxiv).</title>
        <authorList>
            <person name="Hart S.F.M."/>
            <person name="Yonemitsu M.A."/>
            <person name="Giersch R.M."/>
            <person name="Beal B.F."/>
            <person name="Arriagada G."/>
            <person name="Davis B.W."/>
            <person name="Ostrander E.A."/>
            <person name="Goff S.P."/>
            <person name="Metzger M.J."/>
        </authorList>
    </citation>
    <scope>NUCLEOTIDE SEQUENCE</scope>
    <source>
        <strain evidence="3">MELC-2E11</strain>
        <tissue evidence="3">Siphon/mantle</tissue>
    </source>
</reference>
<dbReference type="SUPFAM" id="SSF54403">
    <property type="entry name" value="Cystatin/monellin"/>
    <property type="match status" value="1"/>
</dbReference>
<dbReference type="PROSITE" id="PS00287">
    <property type="entry name" value="CYSTATIN"/>
    <property type="match status" value="1"/>
</dbReference>
<name>A0ABY7FC33_MYAAR</name>
<dbReference type="Pfam" id="PF00031">
    <property type="entry name" value="Cystatin"/>
    <property type="match status" value="1"/>
</dbReference>
<dbReference type="InterPro" id="IPR046350">
    <property type="entry name" value="Cystatin_sf"/>
</dbReference>
<keyword evidence="1" id="KW-0732">Signal</keyword>
<evidence type="ECO:0000313" key="3">
    <source>
        <dbReference type="EMBL" id="WAR16841.1"/>
    </source>
</evidence>
<protein>
    <submittedName>
        <fullName evidence="3">CYT-like protein</fullName>
    </submittedName>
</protein>
<dbReference type="InterPro" id="IPR018073">
    <property type="entry name" value="Prot_inh_cystat_CS"/>
</dbReference>
<keyword evidence="4" id="KW-1185">Reference proteome</keyword>
<dbReference type="SMART" id="SM00043">
    <property type="entry name" value="CY"/>
    <property type="match status" value="1"/>
</dbReference>
<sequence>MNTVTYCALAAVCLTYATTQGVPGGASPIGTDDVEVQAAAAFAIGELGSEYFLVKLTKASRQVVAGSKHILEANVRRDMADGSKKFYTCTLETVTAEWKNYKELTKMCCDLTTITPA</sequence>
<accession>A0ABY7FC33</accession>
<feature type="domain" description="Cystatin" evidence="2">
    <location>
        <begin position="21"/>
        <end position="110"/>
    </location>
</feature>
<dbReference type="InterPro" id="IPR000010">
    <property type="entry name" value="Cystatin_dom"/>
</dbReference>
<gene>
    <name evidence="3" type="ORF">MAR_031435</name>
</gene>
<organism evidence="3 4">
    <name type="scientific">Mya arenaria</name>
    <name type="common">Soft-shell clam</name>
    <dbReference type="NCBI Taxonomy" id="6604"/>
    <lineage>
        <taxon>Eukaryota</taxon>
        <taxon>Metazoa</taxon>
        <taxon>Spiralia</taxon>
        <taxon>Lophotrochozoa</taxon>
        <taxon>Mollusca</taxon>
        <taxon>Bivalvia</taxon>
        <taxon>Autobranchia</taxon>
        <taxon>Heteroconchia</taxon>
        <taxon>Euheterodonta</taxon>
        <taxon>Imparidentia</taxon>
        <taxon>Neoheterodontei</taxon>
        <taxon>Myida</taxon>
        <taxon>Myoidea</taxon>
        <taxon>Myidae</taxon>
        <taxon>Mya</taxon>
    </lineage>
</organism>
<dbReference type="CDD" id="cd00042">
    <property type="entry name" value="CY"/>
    <property type="match status" value="1"/>
</dbReference>